<evidence type="ECO:0000256" key="5">
    <source>
        <dbReference type="ARBA" id="ARBA00023002"/>
    </source>
</evidence>
<keyword evidence="4" id="KW-0274">FAD</keyword>
<proteinExistence type="inferred from homology"/>
<sequence length="400" mass="41377">MTSRTDDVVIAGGGLVGKAVALALAQAGLGVLLCGARPAAAAPAEGYGQRVYAFNAASRRFLEGLRVWPQVPSERVQAVERMRIAADGAKLEFSAYVQGVEALAWIAESDAVERALDLALQFERGASINAAGVEQAQQEDGPWRVQLADGTQARAGLLLGADGRNSRVRAWAGIGVRSKPYGQTGMVCNLRCAQAHGGVAFQAFTAEGVIALLPLPTWNGEHQVSLVWSAPADLAAQLQAAGAGAVAQRLHAHLDALGAGHLAPILAAGEIGAWPLVLQRADSLVADGVALLGDAGHVIHPLAGHGLNLGLQDAQALAAVLAGRGAAQAVGDARVLRRYARARAEQVMALEWVTDGLQRLYAPGMAWLAPLRALGLAGTNHLTPVKRWLAGYASGLAVAP</sequence>
<comment type="similarity">
    <text evidence="2">Belongs to the UbiH/COQ6 family.</text>
</comment>
<organism evidence="8">
    <name type="scientific">mine drainage metagenome</name>
    <dbReference type="NCBI Taxonomy" id="410659"/>
    <lineage>
        <taxon>unclassified sequences</taxon>
        <taxon>metagenomes</taxon>
        <taxon>ecological metagenomes</taxon>
    </lineage>
</organism>
<comment type="caution">
    <text evidence="8">The sequence shown here is derived from an EMBL/GenBank/DDBJ whole genome shotgun (WGS) entry which is preliminary data.</text>
</comment>
<evidence type="ECO:0000256" key="4">
    <source>
        <dbReference type="ARBA" id="ARBA00022827"/>
    </source>
</evidence>
<evidence type="ECO:0000256" key="6">
    <source>
        <dbReference type="ARBA" id="ARBA00023033"/>
    </source>
</evidence>
<dbReference type="NCBIfam" id="TIGR01988">
    <property type="entry name" value="Ubi-OHases"/>
    <property type="match status" value="1"/>
</dbReference>
<accession>A0A1J5QZ11</accession>
<dbReference type="GO" id="GO:0008681">
    <property type="term" value="F:2-octaprenyl-6-methoxyphenol hydroxylase activity"/>
    <property type="evidence" value="ECO:0007669"/>
    <property type="project" value="TreeGrafter"/>
</dbReference>
<keyword evidence="5 8" id="KW-0560">Oxidoreductase</keyword>
<name>A0A1J5QZ11_9ZZZZ</name>
<dbReference type="EMBL" id="MLJW01000776">
    <property type="protein sequence ID" value="OIQ82699.1"/>
    <property type="molecule type" value="Genomic_DNA"/>
</dbReference>
<dbReference type="AlphaFoldDB" id="A0A1J5QZ11"/>
<dbReference type="Pfam" id="PF01494">
    <property type="entry name" value="FAD_binding_3"/>
    <property type="match status" value="1"/>
</dbReference>
<keyword evidence="6" id="KW-0503">Monooxygenase</keyword>
<dbReference type="GO" id="GO:0071949">
    <property type="term" value="F:FAD binding"/>
    <property type="evidence" value="ECO:0007669"/>
    <property type="project" value="InterPro"/>
</dbReference>
<dbReference type="EC" id="1.14.13.-" evidence="8"/>
<feature type="domain" description="FAD-binding" evidence="7">
    <location>
        <begin position="7"/>
        <end position="349"/>
    </location>
</feature>
<evidence type="ECO:0000256" key="2">
    <source>
        <dbReference type="ARBA" id="ARBA00005349"/>
    </source>
</evidence>
<dbReference type="GO" id="GO:0006744">
    <property type="term" value="P:ubiquinone biosynthetic process"/>
    <property type="evidence" value="ECO:0007669"/>
    <property type="project" value="InterPro"/>
</dbReference>
<gene>
    <name evidence="8" type="primary">ubiF_2</name>
    <name evidence="8" type="ORF">GALL_355110</name>
</gene>
<dbReference type="InterPro" id="IPR051205">
    <property type="entry name" value="UbiH/COQ6_monooxygenase"/>
</dbReference>
<reference evidence="8" key="1">
    <citation type="submission" date="2016-10" db="EMBL/GenBank/DDBJ databases">
        <title>Sequence of Gallionella enrichment culture.</title>
        <authorList>
            <person name="Poehlein A."/>
            <person name="Muehling M."/>
            <person name="Daniel R."/>
        </authorList>
    </citation>
    <scope>NUCLEOTIDE SEQUENCE</scope>
</reference>
<evidence type="ECO:0000256" key="1">
    <source>
        <dbReference type="ARBA" id="ARBA00001974"/>
    </source>
</evidence>
<evidence type="ECO:0000313" key="8">
    <source>
        <dbReference type="EMBL" id="OIQ82699.1"/>
    </source>
</evidence>
<dbReference type="InterPro" id="IPR036188">
    <property type="entry name" value="FAD/NAD-bd_sf"/>
</dbReference>
<dbReference type="InterPro" id="IPR002938">
    <property type="entry name" value="FAD-bd"/>
</dbReference>
<protein>
    <submittedName>
        <fullName evidence="8">2-octaprenyl-3-methyl-6-methoxy-1,4-benzoquinol hydroxylase</fullName>
        <ecNumber evidence="8">1.14.13.-</ecNumber>
    </submittedName>
</protein>
<dbReference type="Gene3D" id="3.50.50.60">
    <property type="entry name" value="FAD/NAD(P)-binding domain"/>
    <property type="match status" value="2"/>
</dbReference>
<comment type="cofactor">
    <cofactor evidence="1">
        <name>FAD</name>
        <dbReference type="ChEBI" id="CHEBI:57692"/>
    </cofactor>
</comment>
<evidence type="ECO:0000259" key="7">
    <source>
        <dbReference type="Pfam" id="PF01494"/>
    </source>
</evidence>
<dbReference type="InterPro" id="IPR010971">
    <property type="entry name" value="UbiH/COQ6"/>
</dbReference>
<dbReference type="SUPFAM" id="SSF51905">
    <property type="entry name" value="FAD/NAD(P)-binding domain"/>
    <property type="match status" value="1"/>
</dbReference>
<dbReference type="PANTHER" id="PTHR43876">
    <property type="entry name" value="UBIQUINONE BIOSYNTHESIS MONOOXYGENASE COQ6, MITOCHONDRIAL"/>
    <property type="match status" value="1"/>
</dbReference>
<keyword evidence="3" id="KW-0285">Flavoprotein</keyword>
<dbReference type="PRINTS" id="PR00420">
    <property type="entry name" value="RNGMNOXGNASE"/>
</dbReference>
<evidence type="ECO:0000256" key="3">
    <source>
        <dbReference type="ARBA" id="ARBA00022630"/>
    </source>
</evidence>
<dbReference type="PANTHER" id="PTHR43876:SF8">
    <property type="entry name" value="2-OCTAPRENYL-6-METHOXYPHENOL HYDROXYLASE"/>
    <property type="match status" value="1"/>
</dbReference>